<organism evidence="3 4">
    <name type="scientific">Apolygus lucorum</name>
    <name type="common">Small green plant bug</name>
    <name type="synonym">Lygocoris lucorum</name>
    <dbReference type="NCBI Taxonomy" id="248454"/>
    <lineage>
        <taxon>Eukaryota</taxon>
        <taxon>Metazoa</taxon>
        <taxon>Ecdysozoa</taxon>
        <taxon>Arthropoda</taxon>
        <taxon>Hexapoda</taxon>
        <taxon>Insecta</taxon>
        <taxon>Pterygota</taxon>
        <taxon>Neoptera</taxon>
        <taxon>Paraneoptera</taxon>
        <taxon>Hemiptera</taxon>
        <taxon>Heteroptera</taxon>
        <taxon>Panheteroptera</taxon>
        <taxon>Cimicomorpha</taxon>
        <taxon>Miridae</taxon>
        <taxon>Mirini</taxon>
        <taxon>Apolygus</taxon>
    </lineage>
</organism>
<protein>
    <recommendedName>
        <fullName evidence="2">SAYSvFN domain-containing protein</fullName>
    </recommendedName>
</protein>
<accession>A0A8S9Y7V2</accession>
<gene>
    <name evidence="3" type="ORF">GE061_000758</name>
</gene>
<feature type="transmembrane region" description="Helical" evidence="1">
    <location>
        <begin position="134"/>
        <end position="164"/>
    </location>
</feature>
<dbReference type="PANTHER" id="PTHR13527">
    <property type="entry name" value="SAYSVFN DOMAIN-CONTAINING PROTEIN 1"/>
    <property type="match status" value="1"/>
</dbReference>
<keyword evidence="1" id="KW-0472">Membrane</keyword>
<dbReference type="AlphaFoldDB" id="A0A8S9Y7V2"/>
<dbReference type="PANTHER" id="PTHR13527:SF0">
    <property type="entry name" value="SAYSVFN DOMAIN-CONTAINING PROTEIN 1"/>
    <property type="match status" value="1"/>
</dbReference>
<evidence type="ECO:0000313" key="4">
    <source>
        <dbReference type="Proteomes" id="UP000466442"/>
    </source>
</evidence>
<dbReference type="EMBL" id="WIXP02000001">
    <property type="protein sequence ID" value="KAF6216416.1"/>
    <property type="molecule type" value="Genomic_DNA"/>
</dbReference>
<dbReference type="InterPro" id="IPR019387">
    <property type="entry name" value="SAYSvFN_dom"/>
</dbReference>
<reference evidence="3" key="1">
    <citation type="journal article" date="2021" name="Mol. Ecol. Resour.">
        <title>Apolygus lucorum genome provides insights into omnivorousness and mesophyll feeding.</title>
        <authorList>
            <person name="Liu Y."/>
            <person name="Liu H."/>
            <person name="Wang H."/>
            <person name="Huang T."/>
            <person name="Liu B."/>
            <person name="Yang B."/>
            <person name="Yin L."/>
            <person name="Li B."/>
            <person name="Zhang Y."/>
            <person name="Zhang S."/>
            <person name="Jiang F."/>
            <person name="Zhang X."/>
            <person name="Ren Y."/>
            <person name="Wang B."/>
            <person name="Wang S."/>
            <person name="Lu Y."/>
            <person name="Wu K."/>
            <person name="Fan W."/>
            <person name="Wang G."/>
        </authorList>
    </citation>
    <scope>NUCLEOTIDE SEQUENCE</scope>
    <source>
        <strain evidence="3">12Hb</strain>
    </source>
</reference>
<dbReference type="OrthoDB" id="71310at2759"/>
<sequence length="210" mass="23765">MKQMSEVVPPLGHPHSGDTTLYSFGRLRVYFNIPMEIFGFIRERNRKETLDEVKNYISSPFNFLRKRMIPVAPTQEKSETTVECEDEISNTESHLDAEVDSLLGDVSLVEEEIGAEDDNNLMGLRGITKYATYFALWVVPYILLIKVGFGAVYFCITALLFIYFNTRTRPKLKNEPSAYSVFNQGCAPIEGAVSSEQLDKQLRSGNIFVG</sequence>
<keyword evidence="1" id="KW-1133">Transmembrane helix</keyword>
<name>A0A8S9Y7V2_APOLU</name>
<proteinExistence type="predicted"/>
<keyword evidence="1" id="KW-0812">Transmembrane</keyword>
<feature type="domain" description="SAYSvFN" evidence="2">
    <location>
        <begin position="133"/>
        <end position="202"/>
    </location>
</feature>
<evidence type="ECO:0000259" key="2">
    <source>
        <dbReference type="Pfam" id="PF10260"/>
    </source>
</evidence>
<evidence type="ECO:0000256" key="1">
    <source>
        <dbReference type="SAM" id="Phobius"/>
    </source>
</evidence>
<dbReference type="Pfam" id="PF10260">
    <property type="entry name" value="SAYSvFN"/>
    <property type="match status" value="1"/>
</dbReference>
<evidence type="ECO:0000313" key="3">
    <source>
        <dbReference type="EMBL" id="KAF6216416.1"/>
    </source>
</evidence>
<dbReference type="InterPro" id="IPR039159">
    <property type="entry name" value="SAYSD1"/>
</dbReference>
<keyword evidence="4" id="KW-1185">Reference proteome</keyword>
<comment type="caution">
    <text evidence="3">The sequence shown here is derived from an EMBL/GenBank/DDBJ whole genome shotgun (WGS) entry which is preliminary data.</text>
</comment>
<dbReference type="Proteomes" id="UP000466442">
    <property type="component" value="Linkage Group LG1"/>
</dbReference>